<feature type="compositionally biased region" description="Basic residues" evidence="7">
    <location>
        <begin position="162"/>
        <end position="172"/>
    </location>
</feature>
<dbReference type="GO" id="GO:0005789">
    <property type="term" value="C:endoplasmic reticulum membrane"/>
    <property type="evidence" value="ECO:0007669"/>
    <property type="project" value="UniProtKB-SubCell"/>
</dbReference>
<evidence type="ECO:0000256" key="2">
    <source>
        <dbReference type="ARBA" id="ARBA00009950"/>
    </source>
</evidence>
<evidence type="ECO:0000256" key="8">
    <source>
        <dbReference type="SAM" id="Phobius"/>
    </source>
</evidence>
<keyword evidence="4" id="KW-0256">Endoplasmic reticulum</keyword>
<proteinExistence type="evidence at transcript level"/>
<dbReference type="PANTHER" id="PTHR13505:SF7">
    <property type="entry name" value="TRANSMEMBRANE PROTEIN 208"/>
    <property type="match status" value="1"/>
</dbReference>
<evidence type="ECO:0008006" key="10">
    <source>
        <dbReference type="Google" id="ProtNLM"/>
    </source>
</evidence>
<dbReference type="GO" id="GO:0006624">
    <property type="term" value="P:vacuolar protein processing"/>
    <property type="evidence" value="ECO:0007669"/>
    <property type="project" value="TreeGrafter"/>
</dbReference>
<name>A9NTF9_PICSI</name>
<evidence type="ECO:0000313" key="9">
    <source>
        <dbReference type="EMBL" id="ABK23920.1"/>
    </source>
</evidence>
<reference evidence="9" key="1">
    <citation type="journal article" date="2008" name="BMC Genomics">
        <title>A conifer genomics resource of 200,000 spruce (Picea spp.) ESTs and 6,464 high-quality, sequence-finished full-length cDNAs for Sitka spruce (Picea sitchensis).</title>
        <authorList>
            <person name="Ralph S.G."/>
            <person name="Chun H.J."/>
            <person name="Kolosova N."/>
            <person name="Cooper D."/>
            <person name="Oddy C."/>
            <person name="Ritland C.E."/>
            <person name="Kirkpatrick R."/>
            <person name="Moore R."/>
            <person name="Barber S."/>
            <person name="Holt R.A."/>
            <person name="Jones S.J."/>
            <person name="Marra M.A."/>
            <person name="Douglas C.J."/>
            <person name="Ritland K."/>
            <person name="Bohlmann J."/>
        </authorList>
    </citation>
    <scope>NUCLEOTIDE SEQUENCE</scope>
    <source>
        <tissue evidence="9">Green portion of the leader tissue</tissue>
    </source>
</reference>
<evidence type="ECO:0000256" key="3">
    <source>
        <dbReference type="ARBA" id="ARBA00022692"/>
    </source>
</evidence>
<keyword evidence="6 8" id="KW-0472">Membrane</keyword>
<sequence>MANQGAKKRKDENKRHITMLLRLIIICNAIYILVRVLILHSSFTWKHVLGLLATSAAYAFPYLQLSNMAQPSYDENGDLLDGGFDMSTGGVCGYLHDVIYITSFVQLGSIISDKFWYIYLVIPAFAAYKLFDVSKGLFQSSPEEPEDEKTRRKREKLERKASRPKFIKTRSK</sequence>
<dbReference type="GO" id="GO:0005773">
    <property type="term" value="C:vacuole"/>
    <property type="evidence" value="ECO:0007669"/>
    <property type="project" value="GOC"/>
</dbReference>
<evidence type="ECO:0000256" key="1">
    <source>
        <dbReference type="ARBA" id="ARBA00004477"/>
    </source>
</evidence>
<accession>A9NTF9</accession>
<protein>
    <recommendedName>
        <fullName evidence="10">Transmembrane protein 208 homolog</fullName>
    </recommendedName>
</protein>
<organism evidence="9">
    <name type="scientific">Picea sitchensis</name>
    <name type="common">Sitka spruce</name>
    <name type="synonym">Pinus sitchensis</name>
    <dbReference type="NCBI Taxonomy" id="3332"/>
    <lineage>
        <taxon>Eukaryota</taxon>
        <taxon>Viridiplantae</taxon>
        <taxon>Streptophyta</taxon>
        <taxon>Embryophyta</taxon>
        <taxon>Tracheophyta</taxon>
        <taxon>Spermatophyta</taxon>
        <taxon>Pinopsida</taxon>
        <taxon>Pinidae</taxon>
        <taxon>Conifers I</taxon>
        <taxon>Pinales</taxon>
        <taxon>Pinaceae</taxon>
        <taxon>Picea</taxon>
    </lineage>
</organism>
<evidence type="ECO:0000256" key="5">
    <source>
        <dbReference type="ARBA" id="ARBA00022989"/>
    </source>
</evidence>
<dbReference type="InterPro" id="IPR008506">
    <property type="entry name" value="SND2/TMEM208"/>
</dbReference>
<dbReference type="PANTHER" id="PTHR13505">
    <property type="entry name" value="TRANSMEMBRANE PROTEIN 208"/>
    <property type="match status" value="1"/>
</dbReference>
<feature type="transmembrane region" description="Helical" evidence="8">
    <location>
        <begin position="20"/>
        <end position="38"/>
    </location>
</feature>
<keyword evidence="3 8" id="KW-0812">Transmembrane</keyword>
<evidence type="ECO:0000256" key="6">
    <source>
        <dbReference type="ARBA" id="ARBA00023136"/>
    </source>
</evidence>
<dbReference type="EMBL" id="EF084608">
    <property type="protein sequence ID" value="ABK23920.1"/>
    <property type="molecule type" value="mRNA"/>
</dbReference>
<evidence type="ECO:0000256" key="7">
    <source>
        <dbReference type="SAM" id="MobiDB-lite"/>
    </source>
</evidence>
<keyword evidence="5 8" id="KW-1133">Transmembrane helix</keyword>
<feature type="region of interest" description="Disordered" evidence="7">
    <location>
        <begin position="138"/>
        <end position="172"/>
    </location>
</feature>
<dbReference type="OMA" id="PIRAGWM"/>
<evidence type="ECO:0000256" key="4">
    <source>
        <dbReference type="ARBA" id="ARBA00022824"/>
    </source>
</evidence>
<dbReference type="AlphaFoldDB" id="A9NTF9"/>
<comment type="subcellular location">
    <subcellularLocation>
        <location evidence="1">Endoplasmic reticulum membrane</location>
        <topology evidence="1">Multi-pass membrane protein</topology>
    </subcellularLocation>
</comment>
<comment type="similarity">
    <text evidence="2">Belongs to the TMEM208 family.</text>
</comment>
<dbReference type="Pfam" id="PF05620">
    <property type="entry name" value="TMEM208_SND2"/>
    <property type="match status" value="1"/>
</dbReference>